<sequence>MDRVKLNSFKKVEVTMATDFFSEDEKPLIWYFKTKGGEMEFFTAPGLHPITGETLRKITPYIIETYVPLHINNTDSFLPRNQE</sequence>
<keyword evidence="2" id="KW-1185">Reference proteome</keyword>
<gene>
    <name evidence="1" type="ORF">FOT42_000195</name>
</gene>
<proteinExistence type="predicted"/>
<protein>
    <submittedName>
        <fullName evidence="1">Uncharacterized protein</fullName>
    </submittedName>
</protein>
<accession>A0A5N5IT55</accession>
<dbReference type="AlphaFoldDB" id="A0A5N5IT55"/>
<dbReference type="RefSeq" id="WP_151888561.1">
    <property type="nucleotide sequence ID" value="NZ_VNIK02000001.1"/>
</dbReference>
<organism evidence="1 2">
    <name type="scientific">Flagellimonas hadalis</name>
    <dbReference type="NCBI Taxonomy" id="2597517"/>
    <lineage>
        <taxon>Bacteria</taxon>
        <taxon>Pseudomonadati</taxon>
        <taxon>Bacteroidota</taxon>
        <taxon>Flavobacteriia</taxon>
        <taxon>Flavobacteriales</taxon>
        <taxon>Flavobacteriaceae</taxon>
        <taxon>Flagellimonas</taxon>
    </lineage>
</organism>
<name>A0A5N5IT55_9FLAO</name>
<evidence type="ECO:0000313" key="1">
    <source>
        <dbReference type="EMBL" id="KAB5491404.1"/>
    </source>
</evidence>
<dbReference type="Proteomes" id="UP000319204">
    <property type="component" value="Unassembled WGS sequence"/>
</dbReference>
<dbReference type="EMBL" id="VNIK02000001">
    <property type="protein sequence ID" value="KAB5491404.1"/>
    <property type="molecule type" value="Genomic_DNA"/>
</dbReference>
<comment type="caution">
    <text evidence="1">The sequence shown here is derived from an EMBL/GenBank/DDBJ whole genome shotgun (WGS) entry which is preliminary data.</text>
</comment>
<evidence type="ECO:0000313" key="2">
    <source>
        <dbReference type="Proteomes" id="UP000319204"/>
    </source>
</evidence>
<reference evidence="1" key="1">
    <citation type="submission" date="2019-10" db="EMBL/GenBank/DDBJ databases">
        <title>Muricauda hadale sp. nov., a piezophilic bacterium isolated from hadopelagic water of the Mariana Trench.</title>
        <authorList>
            <person name="Wei Y."/>
        </authorList>
    </citation>
    <scope>NUCLEOTIDE SEQUENCE [LARGE SCALE GENOMIC DNA]</scope>
    <source>
        <strain evidence="1">MT-229</strain>
    </source>
</reference>
<dbReference type="OrthoDB" id="1340494at2"/>